<dbReference type="AlphaFoldDB" id="V4VSS1"/>
<dbReference type="Gramene" id="ESR56139">
    <property type="protein sequence ID" value="ESR56139"/>
    <property type="gene ID" value="CICLE_v10024653mg"/>
</dbReference>
<keyword evidence="2" id="KW-1185">Reference proteome</keyword>
<evidence type="ECO:0000313" key="2">
    <source>
        <dbReference type="Proteomes" id="UP000030687"/>
    </source>
</evidence>
<dbReference type="EMBL" id="KI536661">
    <property type="protein sequence ID" value="ESR56139.1"/>
    <property type="molecule type" value="Genomic_DNA"/>
</dbReference>
<evidence type="ECO:0000313" key="1">
    <source>
        <dbReference type="EMBL" id="ESR56139.1"/>
    </source>
</evidence>
<protein>
    <submittedName>
        <fullName evidence="1">Uncharacterized protein</fullName>
    </submittedName>
</protein>
<dbReference type="InParanoid" id="V4VSS1"/>
<gene>
    <name evidence="1" type="ORF">CICLE_v10024653mg</name>
</gene>
<sequence>MKTKNARKGAFGNIISHLVLEMEKLEPRWRLLETYGSIYSLNGFGGKHVKQIVEQFVEQFANLSNTKENH</sequence>
<reference evidence="1 2" key="1">
    <citation type="submission" date="2013-10" db="EMBL/GenBank/DDBJ databases">
        <authorList>
            <consortium name="International Citrus Genome Consortium"/>
            <person name="Jenkins J."/>
            <person name="Schmutz J."/>
            <person name="Prochnik S."/>
            <person name="Rokhsar D."/>
            <person name="Gmitter F."/>
            <person name="Ollitrault P."/>
            <person name="Machado M."/>
            <person name="Talon M."/>
            <person name="Wincker P."/>
            <person name="Jaillon O."/>
            <person name="Morgante M."/>
        </authorList>
    </citation>
    <scope>NUCLEOTIDE SEQUENCE</scope>
    <source>
        <strain evidence="2">cv. Clemenules</strain>
    </source>
</reference>
<proteinExistence type="predicted"/>
<name>V4VSS1_CITCL</name>
<accession>V4VSS1</accession>
<dbReference type="KEGG" id="cic:CICLE_v10024653mg"/>
<organism evidence="1 2">
    <name type="scientific">Citrus clementina</name>
    <name type="common">Clementine</name>
    <name type="synonym">Citrus deliciosa x Citrus sinensis</name>
    <dbReference type="NCBI Taxonomy" id="85681"/>
    <lineage>
        <taxon>Eukaryota</taxon>
        <taxon>Viridiplantae</taxon>
        <taxon>Streptophyta</taxon>
        <taxon>Embryophyta</taxon>
        <taxon>Tracheophyta</taxon>
        <taxon>Spermatophyta</taxon>
        <taxon>Magnoliopsida</taxon>
        <taxon>eudicotyledons</taxon>
        <taxon>Gunneridae</taxon>
        <taxon>Pentapetalae</taxon>
        <taxon>rosids</taxon>
        <taxon>malvids</taxon>
        <taxon>Sapindales</taxon>
        <taxon>Rutaceae</taxon>
        <taxon>Aurantioideae</taxon>
        <taxon>Citrus</taxon>
    </lineage>
</organism>
<dbReference type="Proteomes" id="UP000030687">
    <property type="component" value="Unassembled WGS sequence"/>
</dbReference>